<evidence type="ECO:0000313" key="3">
    <source>
        <dbReference type="EMBL" id="PZD72062.1"/>
    </source>
</evidence>
<dbReference type="Gene3D" id="2.60.260.20">
    <property type="entry name" value="Urease metallochaperone UreE, N-terminal domain"/>
    <property type="match status" value="2"/>
</dbReference>
<sequence>MPATDFKDYYKILGVSKTADESEIKRTFRKLARKYHPDMNPGDKAAEAKFKEISEAYEVLSDSSKRQKYDQFGQYWNQAGGASAADPFGGQYGSFDEFINELLGRFGGGFGGTGGPSYRTTTATPGFGFNDAGFGFNDGGFGNAGSMSADATAEISLSFDEALQGVQKRLIIGGSETISVRIPAGAKPGTKIRVRGKGQLNPMTQTRGDLYLTVKLQPHSFFKFEGDRLTCELPITPDEAALGASIDVPTPGGSVKMNVPAGIKSGQSMRLRGKGWPLAKGGHTDQIVKIQLVMPKELSAAERECYEKLAQLRSFNPRSHL</sequence>
<keyword evidence="3" id="KW-0238">DNA-binding</keyword>
<dbReference type="CDD" id="cd10747">
    <property type="entry name" value="DnaJ_C"/>
    <property type="match status" value="1"/>
</dbReference>
<comment type="caution">
    <text evidence="3">The sequence shown here is derived from an EMBL/GenBank/DDBJ whole genome shotgun (WGS) entry which is preliminary data.</text>
</comment>
<dbReference type="AlphaFoldDB" id="A0A2W1JMF3"/>
<keyword evidence="4" id="KW-1185">Reference proteome</keyword>
<dbReference type="PRINTS" id="PR00625">
    <property type="entry name" value="JDOMAIN"/>
</dbReference>
<dbReference type="InterPro" id="IPR002939">
    <property type="entry name" value="DnaJ_C"/>
</dbReference>
<dbReference type="GO" id="GO:0003677">
    <property type="term" value="F:DNA binding"/>
    <property type="evidence" value="ECO:0007669"/>
    <property type="project" value="UniProtKB-KW"/>
</dbReference>
<dbReference type="InterPro" id="IPR018253">
    <property type="entry name" value="DnaJ_domain_CS"/>
</dbReference>
<evidence type="ECO:0000259" key="2">
    <source>
        <dbReference type="PROSITE" id="PS50076"/>
    </source>
</evidence>
<dbReference type="GO" id="GO:0005737">
    <property type="term" value="C:cytoplasm"/>
    <property type="evidence" value="ECO:0007669"/>
    <property type="project" value="TreeGrafter"/>
</dbReference>
<dbReference type="Proteomes" id="UP000248857">
    <property type="component" value="Unassembled WGS sequence"/>
</dbReference>
<dbReference type="InterPro" id="IPR008971">
    <property type="entry name" value="HSP40/DnaJ_pept-bd"/>
</dbReference>
<dbReference type="PANTHER" id="PTHR43096:SF48">
    <property type="entry name" value="CHAPERONE PROTEIN DNAJ"/>
    <property type="match status" value="1"/>
</dbReference>
<reference evidence="3 4" key="1">
    <citation type="journal article" date="2018" name="Sci. Rep.">
        <title>A novel species of the marine cyanobacterium Acaryochloris with a unique pigment content and lifestyle.</title>
        <authorList>
            <person name="Partensky F."/>
            <person name="Six C."/>
            <person name="Ratin M."/>
            <person name="Garczarek L."/>
            <person name="Vaulot D."/>
            <person name="Probert I."/>
            <person name="Calteau A."/>
            <person name="Gourvil P."/>
            <person name="Marie D."/>
            <person name="Grebert T."/>
            <person name="Bouchier C."/>
            <person name="Le Panse S."/>
            <person name="Gachenot M."/>
            <person name="Rodriguez F."/>
            <person name="Garrido J.L."/>
        </authorList>
    </citation>
    <scope>NUCLEOTIDE SEQUENCE [LARGE SCALE GENOMIC DNA]</scope>
    <source>
        <strain evidence="3 4">RCC1774</strain>
    </source>
</reference>
<dbReference type="EMBL" id="PQWO01000012">
    <property type="protein sequence ID" value="PZD72062.1"/>
    <property type="molecule type" value="Genomic_DNA"/>
</dbReference>
<dbReference type="SMART" id="SM00271">
    <property type="entry name" value="DnaJ"/>
    <property type="match status" value="1"/>
</dbReference>
<dbReference type="PANTHER" id="PTHR43096">
    <property type="entry name" value="DNAJ HOMOLOG 1, MITOCHONDRIAL-RELATED"/>
    <property type="match status" value="1"/>
</dbReference>
<dbReference type="SUPFAM" id="SSF49493">
    <property type="entry name" value="HSP40/DnaJ peptide-binding domain"/>
    <property type="match status" value="2"/>
</dbReference>
<dbReference type="Pfam" id="PF00226">
    <property type="entry name" value="DnaJ"/>
    <property type="match status" value="1"/>
</dbReference>
<accession>A0A2W1JMF3</accession>
<dbReference type="Gene3D" id="1.10.287.110">
    <property type="entry name" value="DnaJ domain"/>
    <property type="match status" value="1"/>
</dbReference>
<dbReference type="OrthoDB" id="9779889at2"/>
<dbReference type="FunFam" id="1.10.287.110:FF:000067">
    <property type="entry name" value="Chaperone DnaJ domain protein"/>
    <property type="match status" value="1"/>
</dbReference>
<dbReference type="RefSeq" id="WP_110987473.1">
    <property type="nucleotide sequence ID" value="NZ_CAWNWM010000012.1"/>
</dbReference>
<keyword evidence="1" id="KW-0143">Chaperone</keyword>
<proteinExistence type="predicted"/>
<dbReference type="PROSITE" id="PS00636">
    <property type="entry name" value="DNAJ_1"/>
    <property type="match status" value="1"/>
</dbReference>
<organism evidence="3 4">
    <name type="scientific">Acaryochloris thomasi RCC1774</name>
    <dbReference type="NCBI Taxonomy" id="1764569"/>
    <lineage>
        <taxon>Bacteria</taxon>
        <taxon>Bacillati</taxon>
        <taxon>Cyanobacteriota</taxon>
        <taxon>Cyanophyceae</taxon>
        <taxon>Acaryochloridales</taxon>
        <taxon>Acaryochloridaceae</taxon>
        <taxon>Acaryochloris</taxon>
        <taxon>Acaryochloris thomasi</taxon>
    </lineage>
</organism>
<dbReference type="PROSITE" id="PS50076">
    <property type="entry name" value="DNAJ_2"/>
    <property type="match status" value="1"/>
</dbReference>
<dbReference type="InterPro" id="IPR036869">
    <property type="entry name" value="J_dom_sf"/>
</dbReference>
<dbReference type="SUPFAM" id="SSF46565">
    <property type="entry name" value="Chaperone J-domain"/>
    <property type="match status" value="1"/>
</dbReference>
<dbReference type="GO" id="GO:0051082">
    <property type="term" value="F:unfolded protein binding"/>
    <property type="evidence" value="ECO:0007669"/>
    <property type="project" value="InterPro"/>
</dbReference>
<evidence type="ECO:0000313" key="4">
    <source>
        <dbReference type="Proteomes" id="UP000248857"/>
    </source>
</evidence>
<dbReference type="CDD" id="cd06257">
    <property type="entry name" value="DnaJ"/>
    <property type="match status" value="1"/>
</dbReference>
<protein>
    <submittedName>
        <fullName evidence="3">Curved DNA-binding protein</fullName>
    </submittedName>
</protein>
<gene>
    <name evidence="3" type="primary">cbpA_1</name>
    <name evidence="3" type="ORF">C1752_04073</name>
</gene>
<dbReference type="FunFam" id="2.60.260.20:FF:000013">
    <property type="entry name" value="DnaJ subfamily B member 11"/>
    <property type="match status" value="1"/>
</dbReference>
<dbReference type="GO" id="GO:0042026">
    <property type="term" value="P:protein refolding"/>
    <property type="evidence" value="ECO:0007669"/>
    <property type="project" value="TreeGrafter"/>
</dbReference>
<name>A0A2W1JMF3_9CYAN</name>
<evidence type="ECO:0000256" key="1">
    <source>
        <dbReference type="ARBA" id="ARBA00023186"/>
    </source>
</evidence>
<dbReference type="InterPro" id="IPR001623">
    <property type="entry name" value="DnaJ_domain"/>
</dbReference>
<dbReference type="Pfam" id="PF01556">
    <property type="entry name" value="DnaJ_C"/>
    <property type="match status" value="1"/>
</dbReference>
<feature type="domain" description="J" evidence="2">
    <location>
        <begin position="8"/>
        <end position="73"/>
    </location>
</feature>